<proteinExistence type="predicted"/>
<keyword evidence="1" id="KW-0472">Membrane</keyword>
<evidence type="ECO:0000313" key="2">
    <source>
        <dbReference type="EMBL" id="OMD30065.1"/>
    </source>
</evidence>
<feature type="transmembrane region" description="Helical" evidence="1">
    <location>
        <begin position="12"/>
        <end position="36"/>
    </location>
</feature>
<evidence type="ECO:0000256" key="1">
    <source>
        <dbReference type="SAM" id="Phobius"/>
    </source>
</evidence>
<organism evidence="2 3">
    <name type="scientific">Paenibacillus odorifer</name>
    <dbReference type="NCBI Taxonomy" id="189426"/>
    <lineage>
        <taxon>Bacteria</taxon>
        <taxon>Bacillati</taxon>
        <taxon>Bacillota</taxon>
        <taxon>Bacilli</taxon>
        <taxon>Bacillales</taxon>
        <taxon>Paenibacillaceae</taxon>
        <taxon>Paenibacillus</taxon>
    </lineage>
</organism>
<name>A0A1R0X695_9BACL</name>
<comment type="caution">
    <text evidence="2">The sequence shown here is derived from an EMBL/GenBank/DDBJ whole genome shotgun (WGS) entry which is preliminary data.</text>
</comment>
<dbReference type="AlphaFoldDB" id="A0A1R0X695"/>
<keyword evidence="1" id="KW-1133">Transmembrane helix</keyword>
<accession>A0A1R0X695</accession>
<keyword evidence="1" id="KW-0812">Transmembrane</keyword>
<protein>
    <submittedName>
        <fullName evidence="2">Uncharacterized protein</fullName>
    </submittedName>
</protein>
<reference evidence="2 3" key="1">
    <citation type="submission" date="2016-10" db="EMBL/GenBank/DDBJ databases">
        <title>Paenibacillus species isolates.</title>
        <authorList>
            <person name="Beno S.M."/>
        </authorList>
    </citation>
    <scope>NUCLEOTIDE SEQUENCE [LARGE SCALE GENOMIC DNA]</scope>
    <source>
        <strain evidence="2 3">FSL H7-0604</strain>
    </source>
</reference>
<dbReference type="Proteomes" id="UP000187465">
    <property type="component" value="Unassembled WGS sequence"/>
</dbReference>
<sequence length="366" mass="41194">MEVIRLNKKKRFATLVVILFSAGVLAASALIVPSLMNSVVFAKNSSSIQGSNRLALSESTIPVLKVEAPAPVSTIQQDLYQQMTAAQIQQIYDFIDKAEDPHISGREQTESEINRRQVLDDKYVYDGLRPKQQLPLKAGQADMYLDLETNTYTYPERSMTDEELLQLIDWYYRVNYFVSKRNPTVPQLQPQKISQVEAEALASDSVRKLFDADVSKLKTSGMLIELGLNKRPTWTVHFAPYKNLTLLGSGEVFWEYDVLINATTGAVEDTTAINLALKRTPIDDDAAGTIQKDASWINKAVQVITDKQGETRTIVKAYLTDTEFNNKRGMVDVKLLLEDGSSYIAEFRYPDQTLRCLIYEASDKAN</sequence>
<evidence type="ECO:0000313" key="3">
    <source>
        <dbReference type="Proteomes" id="UP000187465"/>
    </source>
</evidence>
<gene>
    <name evidence="2" type="ORF">BJP51_21160</name>
</gene>
<dbReference type="EMBL" id="MKQP01000027">
    <property type="protein sequence ID" value="OMD30065.1"/>
    <property type="molecule type" value="Genomic_DNA"/>
</dbReference>